<name>A0A382F5K3_9ZZZZ</name>
<protein>
    <submittedName>
        <fullName evidence="1">Uncharacterized protein</fullName>
    </submittedName>
</protein>
<reference evidence="1" key="1">
    <citation type="submission" date="2018-05" db="EMBL/GenBank/DDBJ databases">
        <authorList>
            <person name="Lanie J.A."/>
            <person name="Ng W.-L."/>
            <person name="Kazmierczak K.M."/>
            <person name="Andrzejewski T.M."/>
            <person name="Davidsen T.M."/>
            <person name="Wayne K.J."/>
            <person name="Tettelin H."/>
            <person name="Glass J.I."/>
            <person name="Rusch D."/>
            <person name="Podicherti R."/>
            <person name="Tsui H.-C.T."/>
            <person name="Winkler M.E."/>
        </authorList>
    </citation>
    <scope>NUCLEOTIDE SEQUENCE</scope>
</reference>
<dbReference type="EMBL" id="UINC01047993">
    <property type="protein sequence ID" value="SVB57975.1"/>
    <property type="molecule type" value="Genomic_DNA"/>
</dbReference>
<gene>
    <name evidence="1" type="ORF">METZ01_LOCUS210829</name>
</gene>
<accession>A0A382F5K3</accession>
<sequence>MKQKWEIVHWPNNKRVELCESKELAEKLLPYYGKGHIIKEAWFWDDGTVYKMREK</sequence>
<dbReference type="AlphaFoldDB" id="A0A382F5K3"/>
<evidence type="ECO:0000313" key="1">
    <source>
        <dbReference type="EMBL" id="SVB57975.1"/>
    </source>
</evidence>
<proteinExistence type="predicted"/>
<organism evidence="1">
    <name type="scientific">marine metagenome</name>
    <dbReference type="NCBI Taxonomy" id="408172"/>
    <lineage>
        <taxon>unclassified sequences</taxon>
        <taxon>metagenomes</taxon>
        <taxon>ecological metagenomes</taxon>
    </lineage>
</organism>